<dbReference type="InterPro" id="IPR010918">
    <property type="entry name" value="PurM-like_C_dom"/>
</dbReference>
<evidence type="ECO:0000259" key="2">
    <source>
        <dbReference type="Pfam" id="PF00586"/>
    </source>
</evidence>
<protein>
    <submittedName>
        <fullName evidence="4">Hydrogenase expression/formation protein HypE</fullName>
    </submittedName>
</protein>
<dbReference type="InterPro" id="IPR011854">
    <property type="entry name" value="HypE"/>
</dbReference>
<feature type="domain" description="PurM-like C-terminal" evidence="3">
    <location>
        <begin position="162"/>
        <end position="307"/>
    </location>
</feature>
<organism evidence="4 5">
    <name type="scientific">Clostridium omnivorum</name>
    <dbReference type="NCBI Taxonomy" id="1604902"/>
    <lineage>
        <taxon>Bacteria</taxon>
        <taxon>Bacillati</taxon>
        <taxon>Bacillota</taxon>
        <taxon>Clostridia</taxon>
        <taxon>Eubacteriales</taxon>
        <taxon>Clostridiaceae</taxon>
        <taxon>Clostridium</taxon>
    </lineage>
</organism>
<dbReference type="PANTHER" id="PTHR30303">
    <property type="entry name" value="HYDROGENASE ISOENZYMES FORMATION PROTEIN HYPE"/>
    <property type="match status" value="1"/>
</dbReference>
<evidence type="ECO:0000313" key="5">
    <source>
        <dbReference type="Proteomes" id="UP001208567"/>
    </source>
</evidence>
<dbReference type="RefSeq" id="WP_264851682.1">
    <property type="nucleotide sequence ID" value="NZ_BRXR01000001.1"/>
</dbReference>
<gene>
    <name evidence="4" type="primary">hypE</name>
    <name evidence="4" type="ORF">bsdE14_37900</name>
</gene>
<dbReference type="PANTHER" id="PTHR30303:SF0">
    <property type="entry name" value="CARBAMOYL DEHYDRATASE HYPE"/>
    <property type="match status" value="1"/>
</dbReference>
<dbReference type="NCBIfam" id="TIGR02124">
    <property type="entry name" value="hypE"/>
    <property type="match status" value="1"/>
</dbReference>
<dbReference type="InterPro" id="IPR016188">
    <property type="entry name" value="PurM-like_N"/>
</dbReference>
<dbReference type="SUPFAM" id="SSF55326">
    <property type="entry name" value="PurM N-terminal domain-like"/>
    <property type="match status" value="1"/>
</dbReference>
<proteinExistence type="inferred from homology"/>
<sequence>MIKDEFVTMSFGNGGKKTSAFIDNVILPSFNNKELNSLGDGAVLDVSGSIAFSTDSFVIDPYIFPGGDIGKLSVCGTVNDLLMCGSIPKYLSLSLIIEEGFSLKELEHIITSLSKTAEKAGVKVVTGDTKVVDKGHGHGIYINTAGIGQRVEGIDLGKSRIKSGDKVIVSGSVGNHGLAILCAREKLLEGSLYSDCTPLNEVVSTILKYGDKVKILRDPTRGGVATTLNEFTEGMDFSIELLEESIPVDPSVRTAADLLGVDPLYSANEGKVLVVVDSECADDLVEDLRKHEASFNAAVIGQVVDYLQSKVVIKNQLGIRKVLDKLSNDLLPRIC</sequence>
<evidence type="ECO:0000259" key="3">
    <source>
        <dbReference type="Pfam" id="PF02769"/>
    </source>
</evidence>
<comment type="caution">
    <text evidence="4">The sequence shown here is derived from an EMBL/GenBank/DDBJ whole genome shotgun (WGS) entry which is preliminary data.</text>
</comment>
<dbReference type="Gene3D" id="3.90.650.10">
    <property type="entry name" value="PurM-like C-terminal domain"/>
    <property type="match status" value="1"/>
</dbReference>
<evidence type="ECO:0000256" key="1">
    <source>
        <dbReference type="ARBA" id="ARBA00006243"/>
    </source>
</evidence>
<keyword evidence="5" id="KW-1185">Reference proteome</keyword>
<dbReference type="EMBL" id="BRXR01000001">
    <property type="protein sequence ID" value="GLC32380.1"/>
    <property type="molecule type" value="Genomic_DNA"/>
</dbReference>
<dbReference type="Pfam" id="PF02769">
    <property type="entry name" value="AIRS_C"/>
    <property type="match status" value="1"/>
</dbReference>
<dbReference type="CDD" id="cd02197">
    <property type="entry name" value="HypE"/>
    <property type="match status" value="1"/>
</dbReference>
<name>A0ABQ5NBH2_9CLOT</name>
<dbReference type="InterPro" id="IPR036921">
    <property type="entry name" value="PurM-like_N_sf"/>
</dbReference>
<dbReference type="InterPro" id="IPR036676">
    <property type="entry name" value="PurM-like_C_sf"/>
</dbReference>
<dbReference type="PIRSF" id="PIRSF005644">
    <property type="entry name" value="Hdrgns_mtr_HypE"/>
    <property type="match status" value="1"/>
</dbReference>
<dbReference type="Proteomes" id="UP001208567">
    <property type="component" value="Unassembled WGS sequence"/>
</dbReference>
<feature type="domain" description="PurM-like N-terminal" evidence="2">
    <location>
        <begin position="40"/>
        <end position="148"/>
    </location>
</feature>
<accession>A0ABQ5NBH2</accession>
<evidence type="ECO:0000313" key="4">
    <source>
        <dbReference type="EMBL" id="GLC32380.1"/>
    </source>
</evidence>
<dbReference type="SUPFAM" id="SSF56042">
    <property type="entry name" value="PurM C-terminal domain-like"/>
    <property type="match status" value="1"/>
</dbReference>
<comment type="similarity">
    <text evidence="1">Belongs to the HypE family.</text>
</comment>
<dbReference type="Pfam" id="PF00586">
    <property type="entry name" value="AIRS"/>
    <property type="match status" value="1"/>
</dbReference>
<dbReference type="Gene3D" id="3.30.1330.10">
    <property type="entry name" value="PurM-like, N-terminal domain"/>
    <property type="match status" value="1"/>
</dbReference>
<reference evidence="4 5" key="1">
    <citation type="journal article" date="2024" name="Int. J. Syst. Evol. Microbiol.">
        <title>Clostridium omnivorum sp. nov., isolated from anoxic soil under the treatment of reductive soil disinfestation.</title>
        <authorList>
            <person name="Ueki A."/>
            <person name="Tonouchi A."/>
            <person name="Kaku N."/>
            <person name="Honma S."/>
            <person name="Ueki K."/>
        </authorList>
    </citation>
    <scope>NUCLEOTIDE SEQUENCE [LARGE SCALE GENOMIC DNA]</scope>
    <source>
        <strain evidence="4 5">E14</strain>
    </source>
</reference>